<dbReference type="EC" id="2.1.1.176" evidence="3"/>
<dbReference type="PANTHER" id="PTHR22807:SF53">
    <property type="entry name" value="RIBOSOMAL RNA SMALL SUBUNIT METHYLTRANSFERASE B-RELATED"/>
    <property type="match status" value="1"/>
</dbReference>
<dbReference type="InterPro" id="IPR006027">
    <property type="entry name" value="NusB_RsmB_TIM44"/>
</dbReference>
<dbReference type="Gene3D" id="3.30.70.1170">
    <property type="entry name" value="Sun protein, domain 3"/>
    <property type="match status" value="1"/>
</dbReference>
<evidence type="ECO:0000313" key="15">
    <source>
        <dbReference type="EMBL" id="MBC9783328.1"/>
    </source>
</evidence>
<evidence type="ECO:0000256" key="12">
    <source>
        <dbReference type="ARBA" id="ARBA00047283"/>
    </source>
</evidence>
<protein>
    <recommendedName>
        <fullName evidence="3">16S rRNA (cytosine(967)-C(5))-methyltransferase</fullName>
        <ecNumber evidence="3">2.1.1.176</ecNumber>
    </recommendedName>
    <alternativeName>
        <fullName evidence="10">16S rRNA m5C967 methyltransferase</fullName>
    </alternativeName>
    <alternativeName>
        <fullName evidence="11">rRNA (cytosine-C(5)-)-methyltransferase RsmB</fullName>
    </alternativeName>
</protein>
<dbReference type="PROSITE" id="PS51686">
    <property type="entry name" value="SAM_MT_RSMB_NOP"/>
    <property type="match status" value="1"/>
</dbReference>
<feature type="binding site" evidence="13">
    <location>
        <begin position="261"/>
        <end position="267"/>
    </location>
    <ligand>
        <name>S-adenosyl-L-methionine</name>
        <dbReference type="ChEBI" id="CHEBI:59789"/>
    </ligand>
</feature>
<sequence>MQPSSRAVAYEVLTAVEERQAYVNLQLAHSLEVSRLSRVDRGLVSELVLGVLRRQNRLDFALNRFLKRPAGIPAEVRRLLRLGAYQILFLERIPDSAACNEAVELAKQIGQTRLAPVINGVLRQLVRKRDEIPWPSWEKNPVLYLTIMESHPEWLVKHWIKQFGKERARSICEANNRPVGVALRVNKLRTNRDDLLETFRTAGVEARPSELSPAGIRLQAASAVTGLPGFQEGLFSVQDESSMLIAPVVDPQPGERIVDACAAPGGKTTHMAEKSEDRAEIHSWDIHTHKLGLIRENCRRLGIENVRVKKVDAQGPLPSELMGQVNRVLVDAPCSGLGVLRRKPELRYRMTPENIAQLKELQGKIMDSVSALVRPGGVLVYSTCTIEPEENFQQVKDFLQRHPNFIADDLGSFLPELDFTDEEKRQMAKGYFQILPDRFDSDGFFIARLRRRASHD</sequence>
<feature type="binding site" evidence="13">
    <location>
        <position position="312"/>
    </location>
    <ligand>
        <name>S-adenosyl-L-methionine</name>
        <dbReference type="ChEBI" id="CHEBI:59789"/>
    </ligand>
</feature>
<dbReference type="InterPro" id="IPR001678">
    <property type="entry name" value="MeTrfase_RsmB-F_NOP2_dom"/>
</dbReference>
<dbReference type="SUPFAM" id="SSF53335">
    <property type="entry name" value="S-adenosyl-L-methionine-dependent methyltransferases"/>
    <property type="match status" value="1"/>
</dbReference>
<feature type="domain" description="SAM-dependent MTase RsmB/NOP-type" evidence="14">
    <location>
        <begin position="171"/>
        <end position="452"/>
    </location>
</feature>
<dbReference type="InterPro" id="IPR035926">
    <property type="entry name" value="NusB-like_sf"/>
</dbReference>
<proteinExistence type="inferred from homology"/>
<evidence type="ECO:0000256" key="4">
    <source>
        <dbReference type="ARBA" id="ARBA00022490"/>
    </source>
</evidence>
<comment type="subcellular location">
    <subcellularLocation>
        <location evidence="2">Cytoplasm</location>
    </subcellularLocation>
</comment>
<evidence type="ECO:0000256" key="3">
    <source>
        <dbReference type="ARBA" id="ARBA00012140"/>
    </source>
</evidence>
<dbReference type="Proteomes" id="UP000617402">
    <property type="component" value="Unassembled WGS sequence"/>
</dbReference>
<organism evidence="15 16">
    <name type="scientific">Heliobacterium chlorum</name>
    <dbReference type="NCBI Taxonomy" id="2698"/>
    <lineage>
        <taxon>Bacteria</taxon>
        <taxon>Bacillati</taxon>
        <taxon>Bacillota</taxon>
        <taxon>Clostridia</taxon>
        <taxon>Eubacteriales</taxon>
        <taxon>Heliobacteriaceae</taxon>
        <taxon>Heliobacterium</taxon>
    </lineage>
</organism>
<keyword evidence="9 13" id="KW-0694">RNA-binding</keyword>
<dbReference type="GO" id="GO:0032259">
    <property type="term" value="P:methylation"/>
    <property type="evidence" value="ECO:0007669"/>
    <property type="project" value="UniProtKB-KW"/>
</dbReference>
<keyword evidence="4" id="KW-0963">Cytoplasm</keyword>
<dbReference type="Gene3D" id="3.40.50.150">
    <property type="entry name" value="Vaccinia Virus protein VP39"/>
    <property type="match status" value="1"/>
</dbReference>
<evidence type="ECO:0000256" key="1">
    <source>
        <dbReference type="ARBA" id="ARBA00002724"/>
    </source>
</evidence>
<evidence type="ECO:0000256" key="11">
    <source>
        <dbReference type="ARBA" id="ARBA00031088"/>
    </source>
</evidence>
<feature type="active site" description="Nucleophile" evidence="13">
    <location>
        <position position="384"/>
    </location>
</feature>
<evidence type="ECO:0000313" key="16">
    <source>
        <dbReference type="Proteomes" id="UP000617402"/>
    </source>
</evidence>
<dbReference type="PANTHER" id="PTHR22807">
    <property type="entry name" value="NOP2 YEAST -RELATED NOL1/NOP2/FMU SUN DOMAIN-CONTAINING"/>
    <property type="match status" value="1"/>
</dbReference>
<keyword evidence="5" id="KW-0698">rRNA processing</keyword>
<dbReference type="Pfam" id="PF01029">
    <property type="entry name" value="NusB"/>
    <property type="match status" value="1"/>
</dbReference>
<evidence type="ECO:0000256" key="6">
    <source>
        <dbReference type="ARBA" id="ARBA00022603"/>
    </source>
</evidence>
<comment type="similarity">
    <text evidence="13">Belongs to the class I-like SAM-binding methyltransferase superfamily. RsmB/NOP family.</text>
</comment>
<dbReference type="EMBL" id="JACVHF010000001">
    <property type="protein sequence ID" value="MBC9783328.1"/>
    <property type="molecule type" value="Genomic_DNA"/>
</dbReference>
<evidence type="ECO:0000256" key="8">
    <source>
        <dbReference type="ARBA" id="ARBA00022691"/>
    </source>
</evidence>
<dbReference type="SUPFAM" id="SSF48013">
    <property type="entry name" value="NusB-like"/>
    <property type="match status" value="1"/>
</dbReference>
<reference evidence="15 16" key="1">
    <citation type="submission" date="2020-07" db="EMBL/GenBank/DDBJ databases">
        <title>Draft whole-genome sequence of Heliobacterium chlorum DSM 3682, type strain.</title>
        <authorList>
            <person name="Kyndt J.A."/>
            <person name="Meyer T.E."/>
            <person name="Imhoff J.F."/>
        </authorList>
    </citation>
    <scope>NUCLEOTIDE SEQUENCE [LARGE SCALE GENOMIC DNA]</scope>
    <source>
        <strain evidence="15 16">DSM 3682</strain>
    </source>
</reference>
<keyword evidence="6 13" id="KW-0489">Methyltransferase</keyword>
<dbReference type="Pfam" id="PF22458">
    <property type="entry name" value="RsmF-B_ferredox"/>
    <property type="match status" value="1"/>
</dbReference>
<dbReference type="GO" id="GO:0008168">
    <property type="term" value="F:methyltransferase activity"/>
    <property type="evidence" value="ECO:0007669"/>
    <property type="project" value="UniProtKB-KW"/>
</dbReference>
<dbReference type="PRINTS" id="PR02008">
    <property type="entry name" value="RCMTFAMILY"/>
</dbReference>
<comment type="catalytic activity">
    <reaction evidence="12">
        <text>cytidine(967) in 16S rRNA + S-adenosyl-L-methionine = 5-methylcytidine(967) in 16S rRNA + S-adenosyl-L-homocysteine + H(+)</text>
        <dbReference type="Rhea" id="RHEA:42748"/>
        <dbReference type="Rhea" id="RHEA-COMP:10219"/>
        <dbReference type="Rhea" id="RHEA-COMP:10220"/>
        <dbReference type="ChEBI" id="CHEBI:15378"/>
        <dbReference type="ChEBI" id="CHEBI:57856"/>
        <dbReference type="ChEBI" id="CHEBI:59789"/>
        <dbReference type="ChEBI" id="CHEBI:74483"/>
        <dbReference type="ChEBI" id="CHEBI:82748"/>
        <dbReference type="EC" id="2.1.1.176"/>
    </reaction>
</comment>
<evidence type="ECO:0000256" key="13">
    <source>
        <dbReference type="PROSITE-ProRule" id="PRU01023"/>
    </source>
</evidence>
<dbReference type="Gene3D" id="1.10.940.10">
    <property type="entry name" value="NusB-like"/>
    <property type="match status" value="1"/>
</dbReference>
<dbReference type="NCBIfam" id="NF011494">
    <property type="entry name" value="PRK14902.1"/>
    <property type="match status" value="1"/>
</dbReference>
<evidence type="ECO:0000256" key="5">
    <source>
        <dbReference type="ARBA" id="ARBA00022552"/>
    </source>
</evidence>
<dbReference type="InterPro" id="IPR004573">
    <property type="entry name" value="rRNA_ssu_MeTfrase_B"/>
</dbReference>
<keyword evidence="8 13" id="KW-0949">S-adenosyl-L-methionine</keyword>
<dbReference type="RefSeq" id="WP_188038468.1">
    <property type="nucleotide sequence ID" value="NZ_JACVHF010000001.1"/>
</dbReference>
<comment type="caution">
    <text evidence="15">The sequence shown here is derived from an EMBL/GenBank/DDBJ whole genome shotgun (WGS) entry which is preliminary data.</text>
</comment>
<feature type="binding site" evidence="13">
    <location>
        <position position="285"/>
    </location>
    <ligand>
        <name>S-adenosyl-L-methionine</name>
        <dbReference type="ChEBI" id="CHEBI:59789"/>
    </ligand>
</feature>
<dbReference type="NCBIfam" id="TIGR00563">
    <property type="entry name" value="rsmB"/>
    <property type="match status" value="1"/>
</dbReference>
<evidence type="ECO:0000256" key="9">
    <source>
        <dbReference type="ARBA" id="ARBA00022884"/>
    </source>
</evidence>
<name>A0ABR7SXQ5_HELCL</name>
<comment type="function">
    <text evidence="1">Specifically methylates the cytosine at position 967 (m5C967) of 16S rRNA.</text>
</comment>
<accession>A0ABR7SXQ5</accession>
<dbReference type="Pfam" id="PF01189">
    <property type="entry name" value="Methyltr_RsmB-F"/>
    <property type="match status" value="1"/>
</dbReference>
<dbReference type="InterPro" id="IPR049560">
    <property type="entry name" value="MeTrfase_RsmB-F_NOP2_cat"/>
</dbReference>
<evidence type="ECO:0000259" key="14">
    <source>
        <dbReference type="PROSITE" id="PS51686"/>
    </source>
</evidence>
<evidence type="ECO:0000256" key="10">
    <source>
        <dbReference type="ARBA" id="ARBA00030399"/>
    </source>
</evidence>
<dbReference type="InterPro" id="IPR054728">
    <property type="entry name" value="RsmB-like_ferredoxin"/>
</dbReference>
<keyword evidence="7 13" id="KW-0808">Transferase</keyword>
<dbReference type="CDD" id="cd02440">
    <property type="entry name" value="AdoMet_MTases"/>
    <property type="match status" value="1"/>
</dbReference>
<dbReference type="InterPro" id="IPR023267">
    <property type="entry name" value="RCMT"/>
</dbReference>
<gene>
    <name evidence="15" type="primary">rsmB</name>
    <name evidence="15" type="ORF">H1S01_02235</name>
</gene>
<dbReference type="InterPro" id="IPR029063">
    <property type="entry name" value="SAM-dependent_MTases_sf"/>
</dbReference>
<evidence type="ECO:0000256" key="2">
    <source>
        <dbReference type="ARBA" id="ARBA00004496"/>
    </source>
</evidence>
<feature type="binding site" evidence="13">
    <location>
        <position position="331"/>
    </location>
    <ligand>
        <name>S-adenosyl-L-methionine</name>
        <dbReference type="ChEBI" id="CHEBI:59789"/>
    </ligand>
</feature>
<evidence type="ECO:0000256" key="7">
    <source>
        <dbReference type="ARBA" id="ARBA00022679"/>
    </source>
</evidence>
<keyword evidence="16" id="KW-1185">Reference proteome</keyword>